<name>A0A1M2W1R9_TRAPU</name>
<dbReference type="OrthoDB" id="2750697at2759"/>
<protein>
    <recommendedName>
        <fullName evidence="3">F-box domain-containing protein</fullName>
    </recommendedName>
</protein>
<accession>A0A1M2W1R9</accession>
<gene>
    <name evidence="1" type="ORF">TRAPUB_9658</name>
</gene>
<dbReference type="STRING" id="154538.A0A1M2W1R9"/>
<dbReference type="EMBL" id="MNAD01000360">
    <property type="protein sequence ID" value="OJT13811.1"/>
    <property type="molecule type" value="Genomic_DNA"/>
</dbReference>
<dbReference type="OMA" id="SVWTILT"/>
<evidence type="ECO:0000313" key="2">
    <source>
        <dbReference type="Proteomes" id="UP000184267"/>
    </source>
</evidence>
<comment type="caution">
    <text evidence="1">The sequence shown here is derived from an EMBL/GenBank/DDBJ whole genome shotgun (WGS) entry which is preliminary data.</text>
</comment>
<dbReference type="Proteomes" id="UP000184267">
    <property type="component" value="Unassembled WGS sequence"/>
</dbReference>
<organism evidence="1 2">
    <name type="scientific">Trametes pubescens</name>
    <name type="common">White-rot fungus</name>
    <dbReference type="NCBI Taxonomy" id="154538"/>
    <lineage>
        <taxon>Eukaryota</taxon>
        <taxon>Fungi</taxon>
        <taxon>Dikarya</taxon>
        <taxon>Basidiomycota</taxon>
        <taxon>Agaricomycotina</taxon>
        <taxon>Agaricomycetes</taxon>
        <taxon>Polyporales</taxon>
        <taxon>Polyporaceae</taxon>
        <taxon>Trametes</taxon>
    </lineage>
</organism>
<reference evidence="1 2" key="1">
    <citation type="submission" date="2016-10" db="EMBL/GenBank/DDBJ databases">
        <title>Genome sequence of the basidiomycete white-rot fungus Trametes pubescens.</title>
        <authorList>
            <person name="Makela M.R."/>
            <person name="Granchi Z."/>
            <person name="Peng M."/>
            <person name="De Vries R.P."/>
            <person name="Grigoriev I."/>
            <person name="Riley R."/>
            <person name="Hilden K."/>
        </authorList>
    </citation>
    <scope>NUCLEOTIDE SEQUENCE [LARGE SCALE GENOMIC DNA]</scope>
    <source>
        <strain evidence="1 2">FBCC735</strain>
    </source>
</reference>
<proteinExistence type="predicted"/>
<evidence type="ECO:0008006" key="3">
    <source>
        <dbReference type="Google" id="ProtNLM"/>
    </source>
</evidence>
<dbReference type="InterPro" id="IPR032675">
    <property type="entry name" value="LRR_dom_sf"/>
</dbReference>
<sequence>MVQVFRDVITDEDWARFQQYASRVRLLSIGDVSSVRASVWTILTRRCLDGALLPPLERLVGYAVDSIALCYAVLLSPTIQELHLRTDGAVDDGTVCMVLQAVQAVLSSIRHLHVQHIREQGRPSTVPFWSLAQLHTLKVTHRLILKDEMLCSLARFSHLCVLELHLEKVPTFVEDERVEGFASLREFTLTGSLTDMKCLLTTAAPPLLETLEVRVPDNSSVPYQSALVKLLAKVPKSLRCFSASFTTPLRNAFTWDATELLEPLKPFGCLRKIAFAFPYATKSVLSDANLSSFRNVWPELIEFEFAKPSPAKDAVDSEYVCYSPSRHGSAPPQENGPPPTLSTLAAFAHAHPHFRRLIVPALNLQPGAVPYLDSVPILDDELRHLGVGDISRGALLFNCALMLDLLFPRLDLTEVENTAAMSSADPGQDFSNTQGSADEVQLMLMLLGLQAGRVGLHRMRAAMLGGYTGDIPIPEDHRGKTTSGKEQLLDCSDARSHYINPGRRTLEYQLYEPGEIIVPSPPMDLTEMR</sequence>
<dbReference type="Gene3D" id="3.80.10.10">
    <property type="entry name" value="Ribonuclease Inhibitor"/>
    <property type="match status" value="1"/>
</dbReference>
<dbReference type="AlphaFoldDB" id="A0A1M2W1R9"/>
<keyword evidence="2" id="KW-1185">Reference proteome</keyword>
<evidence type="ECO:0000313" key="1">
    <source>
        <dbReference type="EMBL" id="OJT13811.1"/>
    </source>
</evidence>